<dbReference type="STRING" id="572480.Arnit_0161"/>
<evidence type="ECO:0000259" key="2">
    <source>
        <dbReference type="Pfam" id="PF13115"/>
    </source>
</evidence>
<feature type="chain" id="PRO_5003078305" description="YtkA-like domain-containing protein" evidence="1">
    <location>
        <begin position="21"/>
        <end position="127"/>
    </location>
</feature>
<dbReference type="OrthoDB" id="5339750at2"/>
<organism evidence="3 4">
    <name type="scientific">Arcobacter nitrofigilis (strain ATCC 33309 / DSM 7299 / CCUG 15893 / LMG 7604 / NCTC 12251 / CI)</name>
    <name type="common">Campylobacter nitrofigilis</name>
    <dbReference type="NCBI Taxonomy" id="572480"/>
    <lineage>
        <taxon>Bacteria</taxon>
        <taxon>Pseudomonadati</taxon>
        <taxon>Campylobacterota</taxon>
        <taxon>Epsilonproteobacteria</taxon>
        <taxon>Campylobacterales</taxon>
        <taxon>Arcobacteraceae</taxon>
        <taxon>Arcobacter</taxon>
    </lineage>
</organism>
<proteinExistence type="predicted"/>
<feature type="signal peptide" evidence="1">
    <location>
        <begin position="1"/>
        <end position="20"/>
    </location>
</feature>
<reference evidence="3 4" key="1">
    <citation type="journal article" date="2010" name="Stand. Genomic Sci.">
        <title>Complete genome sequence of Arcobacter nitrofigilis type strain (CI).</title>
        <authorList>
            <person name="Pati A."/>
            <person name="Gronow S."/>
            <person name="Lapidus A."/>
            <person name="Copeland A."/>
            <person name="Glavina Del Rio T."/>
            <person name="Nolan M."/>
            <person name="Lucas S."/>
            <person name="Tice H."/>
            <person name="Cheng J.F."/>
            <person name="Han C."/>
            <person name="Chertkov O."/>
            <person name="Bruce D."/>
            <person name="Tapia R."/>
            <person name="Goodwin L."/>
            <person name="Pitluck S."/>
            <person name="Liolios K."/>
            <person name="Ivanova N."/>
            <person name="Mavromatis K."/>
            <person name="Chen A."/>
            <person name="Palaniappan K."/>
            <person name="Land M."/>
            <person name="Hauser L."/>
            <person name="Chang Y.J."/>
            <person name="Jeffries C.D."/>
            <person name="Detter J.C."/>
            <person name="Rohde M."/>
            <person name="Goker M."/>
            <person name="Bristow J."/>
            <person name="Eisen J.A."/>
            <person name="Markowitz V."/>
            <person name="Hugenholtz P."/>
            <person name="Klenk H.P."/>
            <person name="Kyrpides N.C."/>
        </authorList>
    </citation>
    <scope>NUCLEOTIDE SEQUENCE [LARGE SCALE GENOMIC DNA]</scope>
    <source>
        <strain evidence="4">ATCC 33309 / DSM 7299 / CCUG 15893 / LMG 7604 / NCTC 12251 / CI</strain>
    </source>
</reference>
<dbReference type="RefSeq" id="WP_013133973.1">
    <property type="nucleotide sequence ID" value="NC_014166.1"/>
</dbReference>
<sequence length="127" mass="14062" precursor="true">MKNIFKLFAGLLVAFNLVHADPLLQEGSKDGYDVKLSSEKSLVMGSNEIIIELAKDGAKLSNAKVKIKFFMPEMPGMPYMESEIKGKIVDGKFKASVNFAMGGTWQYQLKFKTEDGKVHTVRGSVNI</sequence>
<dbReference type="Proteomes" id="UP000000939">
    <property type="component" value="Chromosome"/>
</dbReference>
<name>D5V495_ARCNC</name>
<evidence type="ECO:0000313" key="4">
    <source>
        <dbReference type="Proteomes" id="UP000000939"/>
    </source>
</evidence>
<keyword evidence="4" id="KW-1185">Reference proteome</keyword>
<feature type="domain" description="YtkA-like" evidence="2">
    <location>
        <begin position="30"/>
        <end position="109"/>
    </location>
</feature>
<gene>
    <name evidence="3" type="ordered locus">Arnit_0161</name>
</gene>
<dbReference type="HOGENOM" id="CLU_1980460_0_0_7"/>
<protein>
    <recommendedName>
        <fullName evidence="2">YtkA-like domain-containing protein</fullName>
    </recommendedName>
</protein>
<dbReference type="eggNOG" id="ENOG502ZWK6">
    <property type="taxonomic scope" value="Bacteria"/>
</dbReference>
<accession>D5V495</accession>
<dbReference type="AlphaFoldDB" id="D5V495"/>
<dbReference type="KEGG" id="ant:Arnit_0161"/>
<dbReference type="Pfam" id="PF13115">
    <property type="entry name" value="YtkA"/>
    <property type="match status" value="1"/>
</dbReference>
<evidence type="ECO:0000313" key="3">
    <source>
        <dbReference type="EMBL" id="ADG91828.1"/>
    </source>
</evidence>
<dbReference type="InterPro" id="IPR032693">
    <property type="entry name" value="YtkA-like_dom"/>
</dbReference>
<evidence type="ECO:0000256" key="1">
    <source>
        <dbReference type="SAM" id="SignalP"/>
    </source>
</evidence>
<dbReference type="EMBL" id="CP001999">
    <property type="protein sequence ID" value="ADG91828.1"/>
    <property type="molecule type" value="Genomic_DNA"/>
</dbReference>
<keyword evidence="1" id="KW-0732">Signal</keyword>